<evidence type="ECO:0000259" key="2">
    <source>
        <dbReference type="PROSITE" id="PS50174"/>
    </source>
</evidence>
<organism evidence="3 4">
    <name type="scientific">Galdieria yellowstonensis</name>
    <dbReference type="NCBI Taxonomy" id="3028027"/>
    <lineage>
        <taxon>Eukaryota</taxon>
        <taxon>Rhodophyta</taxon>
        <taxon>Bangiophyceae</taxon>
        <taxon>Galdieriales</taxon>
        <taxon>Galdieriaceae</taxon>
        <taxon>Galdieria</taxon>
    </lineage>
</organism>
<evidence type="ECO:0000313" key="3">
    <source>
        <dbReference type="EMBL" id="KAK4526596.1"/>
    </source>
</evidence>
<feature type="compositionally biased region" description="Basic residues" evidence="1">
    <location>
        <begin position="102"/>
        <end position="120"/>
    </location>
</feature>
<accession>A0AAV9IHD8</accession>
<feature type="compositionally biased region" description="Basic and acidic residues" evidence="1">
    <location>
        <begin position="81"/>
        <end position="91"/>
    </location>
</feature>
<evidence type="ECO:0000313" key="4">
    <source>
        <dbReference type="Proteomes" id="UP001300502"/>
    </source>
</evidence>
<feature type="domain" description="G-patch" evidence="2">
    <location>
        <begin position="12"/>
        <end position="58"/>
    </location>
</feature>
<dbReference type="GO" id="GO:0003676">
    <property type="term" value="F:nucleic acid binding"/>
    <property type="evidence" value="ECO:0007669"/>
    <property type="project" value="InterPro"/>
</dbReference>
<gene>
    <name evidence="3" type="ORF">GAYE_SCF25G4512</name>
</gene>
<sequence length="135" mass="15838">MATTSVDDRYEHYGPGAKLLFKSGWQHGQKLGRFEQGLSKPITVIKRQDRVGLGAEQKTVWNDLWWERYLSEAINKNLQRFERSTTEKGEDVAEESTVSQKERKKKKKKSSSRSKKRKERAIKEDGKKRKARKDR</sequence>
<dbReference type="EMBL" id="JANCYU010000041">
    <property type="protein sequence ID" value="KAK4526596.1"/>
    <property type="molecule type" value="Genomic_DNA"/>
</dbReference>
<protein>
    <recommendedName>
        <fullName evidence="2">G-patch domain-containing protein</fullName>
    </recommendedName>
</protein>
<keyword evidence="4" id="KW-1185">Reference proteome</keyword>
<comment type="caution">
    <text evidence="3">The sequence shown here is derived from an EMBL/GenBank/DDBJ whole genome shotgun (WGS) entry which is preliminary data.</text>
</comment>
<name>A0AAV9IHD8_9RHOD</name>
<proteinExistence type="predicted"/>
<dbReference type="InterPro" id="IPR000467">
    <property type="entry name" value="G_patch_dom"/>
</dbReference>
<dbReference type="Pfam" id="PF01585">
    <property type="entry name" value="G-patch"/>
    <property type="match status" value="1"/>
</dbReference>
<dbReference type="Proteomes" id="UP001300502">
    <property type="component" value="Unassembled WGS sequence"/>
</dbReference>
<evidence type="ECO:0000256" key="1">
    <source>
        <dbReference type="SAM" id="MobiDB-lite"/>
    </source>
</evidence>
<reference evidence="3 4" key="1">
    <citation type="submission" date="2022-07" db="EMBL/GenBank/DDBJ databases">
        <title>Genome-wide signatures of adaptation to extreme environments.</title>
        <authorList>
            <person name="Cho C.H."/>
            <person name="Yoon H.S."/>
        </authorList>
    </citation>
    <scope>NUCLEOTIDE SEQUENCE [LARGE SCALE GENOMIC DNA]</scope>
    <source>
        <strain evidence="3 4">108.79 E11</strain>
    </source>
</reference>
<feature type="region of interest" description="Disordered" evidence="1">
    <location>
        <begin position="81"/>
        <end position="135"/>
    </location>
</feature>
<dbReference type="SMART" id="SM00443">
    <property type="entry name" value="G_patch"/>
    <property type="match status" value="1"/>
</dbReference>
<dbReference type="PROSITE" id="PS50174">
    <property type="entry name" value="G_PATCH"/>
    <property type="match status" value="1"/>
</dbReference>
<dbReference type="AlphaFoldDB" id="A0AAV9IHD8"/>